<dbReference type="InterPro" id="IPR038029">
    <property type="entry name" value="GbiG_N_sf"/>
</dbReference>
<dbReference type="InterPro" id="IPR052553">
    <property type="entry name" value="CbiG_hydrolase"/>
</dbReference>
<protein>
    <submittedName>
        <fullName evidence="4">Cobalamin biosynthesis protein CbiG</fullName>
    </submittedName>
</protein>
<feature type="domain" description="CobE/GbiG C-terminal" evidence="1">
    <location>
        <begin position="276"/>
        <end position="397"/>
    </location>
</feature>
<dbReference type="SUPFAM" id="SSF159664">
    <property type="entry name" value="CobE/GbiG C-terminal domain-like"/>
    <property type="match status" value="1"/>
</dbReference>
<evidence type="ECO:0000259" key="2">
    <source>
        <dbReference type="Pfam" id="PF11760"/>
    </source>
</evidence>
<sequence length="405" mass="44255">MRLSLICFTGAGAKLGARLLKELKLSGHECRGYVLEKFLNPFHETNGLEPLKSSLQEWTGNQFETREGLIFIGAAGIAVRAIAPWVKDKRTDPAVVVIDDSGRFSISLLSGHLGGANGLAEETAKLTGGIPVITTATDIHGRFAVDNFAKEQGLWISDMKTAKAVSADVLAGEPVGFFSDFPAAGSVPEGFTQKESCKRNVWITVKRYPENHDFLFQRKNRPVKQKMLRKDAHSALRKYDRLCGRAPARESGEPDSFMKLFLPDGGEVLRLVPRIVILGIGCKRGTEKERIEAAVEEALSRWNIEPESAAAVATIDIKKEEAGLLSYVREHGLSFQTYPSERLLQAEGEFSPSSFVKEITGVDNVCERAAVSLVEDLGGGRLMMRKQAGGGVTVAAAVRDWKVKL</sequence>
<dbReference type="Gene3D" id="3.30.420.180">
    <property type="entry name" value="CobE/GbiG C-terminal domain"/>
    <property type="match status" value="1"/>
</dbReference>
<dbReference type="InterPro" id="IPR021745">
    <property type="entry name" value="CbiG_mid"/>
</dbReference>
<dbReference type="InterPro" id="IPR002750">
    <property type="entry name" value="CobE/GbiG_C"/>
</dbReference>
<dbReference type="GO" id="GO:0009236">
    <property type="term" value="P:cobalamin biosynthetic process"/>
    <property type="evidence" value="ECO:0007669"/>
    <property type="project" value="InterPro"/>
</dbReference>
<evidence type="ECO:0000313" key="4">
    <source>
        <dbReference type="EMBL" id="VYU80337.1"/>
    </source>
</evidence>
<dbReference type="Pfam" id="PF01890">
    <property type="entry name" value="CbiG_C"/>
    <property type="match status" value="1"/>
</dbReference>
<gene>
    <name evidence="4" type="ORF">CHLFYP18_03039</name>
</gene>
<dbReference type="PANTHER" id="PTHR37477">
    <property type="entry name" value="COBALT-PRECORRIN-5A HYDROLASE"/>
    <property type="match status" value="1"/>
</dbReference>
<dbReference type="PANTHER" id="PTHR37477:SF1">
    <property type="entry name" value="COBALT-PRECORRIN-5A HYDROLASE"/>
    <property type="match status" value="1"/>
</dbReference>
<dbReference type="Pfam" id="PF11761">
    <property type="entry name" value="CbiG_mid"/>
    <property type="match status" value="1"/>
</dbReference>
<dbReference type="Pfam" id="PF11760">
    <property type="entry name" value="CbiG_N"/>
    <property type="match status" value="1"/>
</dbReference>
<feature type="domain" description="Cobalamin synthesis G N-terminal" evidence="2">
    <location>
        <begin position="58"/>
        <end position="138"/>
    </location>
</feature>
<proteinExistence type="predicted"/>
<dbReference type="SUPFAM" id="SSF159672">
    <property type="entry name" value="CbiG N-terminal domain-like"/>
    <property type="match status" value="1"/>
</dbReference>
<organism evidence="4">
    <name type="scientific">Hungatella hathewayi</name>
    <dbReference type="NCBI Taxonomy" id="154046"/>
    <lineage>
        <taxon>Bacteria</taxon>
        <taxon>Bacillati</taxon>
        <taxon>Bacillota</taxon>
        <taxon>Clostridia</taxon>
        <taxon>Lachnospirales</taxon>
        <taxon>Lachnospiraceae</taxon>
        <taxon>Hungatella</taxon>
    </lineage>
</organism>
<dbReference type="Gene3D" id="3.40.50.11220">
    <property type="match status" value="1"/>
</dbReference>
<dbReference type="InterPro" id="IPR036518">
    <property type="entry name" value="CobE/GbiG_C_sf"/>
</dbReference>
<feature type="domain" description="Cobalamin biosynthesis central region" evidence="3">
    <location>
        <begin position="143"/>
        <end position="213"/>
    </location>
</feature>
<reference evidence="4" key="1">
    <citation type="submission" date="2019-11" db="EMBL/GenBank/DDBJ databases">
        <authorList>
            <person name="Feng L."/>
        </authorList>
    </citation>
    <scope>NUCLEOTIDE SEQUENCE</scope>
    <source>
        <strain evidence="4">ChathewayiLFYP18</strain>
    </source>
</reference>
<dbReference type="InterPro" id="IPR021744">
    <property type="entry name" value="CbiG_N"/>
</dbReference>
<name>A0A6N3HTV7_9FIRM</name>
<evidence type="ECO:0000259" key="3">
    <source>
        <dbReference type="Pfam" id="PF11761"/>
    </source>
</evidence>
<dbReference type="EMBL" id="CACRUH010000075">
    <property type="protein sequence ID" value="VYU80337.1"/>
    <property type="molecule type" value="Genomic_DNA"/>
</dbReference>
<evidence type="ECO:0000259" key="1">
    <source>
        <dbReference type="Pfam" id="PF01890"/>
    </source>
</evidence>
<accession>A0A6N3HTV7</accession>
<dbReference type="AlphaFoldDB" id="A0A6N3HTV7"/>